<organism evidence="2 3">
    <name type="scientific">Phnomibacter ginsenosidimutans</name>
    <dbReference type="NCBI Taxonomy" id="2676868"/>
    <lineage>
        <taxon>Bacteria</taxon>
        <taxon>Pseudomonadati</taxon>
        <taxon>Bacteroidota</taxon>
        <taxon>Chitinophagia</taxon>
        <taxon>Chitinophagales</taxon>
        <taxon>Chitinophagaceae</taxon>
        <taxon>Phnomibacter</taxon>
    </lineage>
</organism>
<dbReference type="PANTHER" id="PTHR40940">
    <property type="entry name" value="PROTEIN BATD-RELATED"/>
    <property type="match status" value="1"/>
</dbReference>
<sequence length="609" mass="67062">MIHKQRVAPICAILPAMFAAPDSTSFLQRWFWHLCCSLLLPLAGMAQPDWQLLTSANAIASHEQITISYTLVNAAGTGVKFPAFKDWDVLSGPMTTTSTNIINGVKSTAQQYSFQLAPRRTGSCTVPAASIVVNGKSYQTNTLVIEVTKGAQHNNSPYPPNEHGFTYDAFVLDSKENAQEKIKRNLLLKTKLSKNTCYEGETIVAEYLLYSRVNLSAELDKRPGFEGFSSIDLPAEDPGSEFQYATENGKVYKVYTLRRVQLTALRSGELKLAPMSISGTVSFLRTHNGQPIAADPYAQQRSAEEPFTVAGNVETVQVTPLPANGRPTDGAIPVGEFSYSVQMPKQPLAAGDAAELIVAVSGLGQWSMLQAPQIEWPKGITGYEPRMDEQLDSQRVPVQGVRRYIYRFAADSMGEYNIRIKGFHYFNPSEVVYKQTADSSVNLHIGAAVARSSFADDPVNDPSSFKLTEWFTRFMPVVALSAAMVLVIVLMLVGRAKRKKRNTTQELDPIFTQGLDDPMYQVTTAAGNRPLVVEKRVDVKDTSLQQDATDIKALATRMLAEVQQENTGENAAAQQLLQLCNDVLYAPFGHEHSAADLQQAYAEWKQTKA</sequence>
<dbReference type="Pfam" id="PF13584">
    <property type="entry name" value="BatD"/>
    <property type="match status" value="1"/>
</dbReference>
<gene>
    <name evidence="2" type="ORF">GLV81_01220</name>
</gene>
<dbReference type="KEGG" id="fls:GLV81_01220"/>
<evidence type="ECO:0000256" key="1">
    <source>
        <dbReference type="SAM" id="Phobius"/>
    </source>
</evidence>
<protein>
    <recommendedName>
        <fullName evidence="4">Protein BatD</fullName>
    </recommendedName>
</protein>
<dbReference type="PANTHER" id="PTHR40940:SF2">
    <property type="entry name" value="BATD"/>
    <property type="match status" value="1"/>
</dbReference>
<evidence type="ECO:0000313" key="3">
    <source>
        <dbReference type="Proteomes" id="UP000426027"/>
    </source>
</evidence>
<keyword evidence="1" id="KW-0472">Membrane</keyword>
<accession>A0A6I6GA22</accession>
<proteinExistence type="predicted"/>
<evidence type="ECO:0000313" key="2">
    <source>
        <dbReference type="EMBL" id="QGW26900.1"/>
    </source>
</evidence>
<dbReference type="InterPro" id="IPR025738">
    <property type="entry name" value="BatD"/>
</dbReference>
<keyword evidence="3" id="KW-1185">Reference proteome</keyword>
<dbReference type="Proteomes" id="UP000426027">
    <property type="component" value="Chromosome"/>
</dbReference>
<evidence type="ECO:0008006" key="4">
    <source>
        <dbReference type="Google" id="ProtNLM"/>
    </source>
</evidence>
<reference evidence="2 3" key="1">
    <citation type="submission" date="2019-11" db="EMBL/GenBank/DDBJ databases">
        <authorList>
            <person name="Im W.T."/>
        </authorList>
    </citation>
    <scope>NUCLEOTIDE SEQUENCE [LARGE SCALE GENOMIC DNA]</scope>
    <source>
        <strain evidence="2 3">SB-02</strain>
    </source>
</reference>
<keyword evidence="1" id="KW-0812">Transmembrane</keyword>
<keyword evidence="1" id="KW-1133">Transmembrane helix</keyword>
<dbReference type="AlphaFoldDB" id="A0A6I6GA22"/>
<name>A0A6I6GA22_9BACT</name>
<feature type="transmembrane region" description="Helical" evidence="1">
    <location>
        <begin position="470"/>
        <end position="493"/>
    </location>
</feature>
<dbReference type="EMBL" id="CP046566">
    <property type="protein sequence ID" value="QGW26900.1"/>
    <property type="molecule type" value="Genomic_DNA"/>
</dbReference>